<dbReference type="RefSeq" id="WP_012487948.1">
    <property type="nucleotide sequence ID" value="NC_010995.1"/>
</dbReference>
<feature type="transmembrane region" description="Helical" evidence="4">
    <location>
        <begin position="339"/>
        <end position="361"/>
    </location>
</feature>
<reference evidence="5" key="1">
    <citation type="journal article" date="2008" name="J. Bacteriol.">
        <title>Insights into plant cell wall degradation from the genome sequence of the soil bacterium Cellvibrio japonicus.</title>
        <authorList>
            <person name="Deboy R.T."/>
            <person name="Mongodin E.F."/>
            <person name="Fouts D.E."/>
            <person name="Tailford L.E."/>
            <person name="Khouri H."/>
            <person name="Emerson J.B."/>
            <person name="Mohamoud Y."/>
            <person name="Watkins K."/>
            <person name="Henrissat B."/>
            <person name="Gilbert H.J."/>
            <person name="Nelson K.E."/>
        </authorList>
    </citation>
    <scope>NUCLEOTIDE SEQUENCE [LARGE SCALE GENOMIC DNA]</scope>
    <source>
        <strain evidence="5">Ueda107</strain>
    </source>
</reference>
<gene>
    <name evidence="5" type="ordered locus">CJA_2350</name>
</gene>
<dbReference type="InterPro" id="IPR011701">
    <property type="entry name" value="MFS"/>
</dbReference>
<feature type="transmembrane region" description="Helical" evidence="4">
    <location>
        <begin position="367"/>
        <end position="386"/>
    </location>
</feature>
<evidence type="ECO:0000313" key="6">
    <source>
        <dbReference type="Proteomes" id="UP000001036"/>
    </source>
</evidence>
<evidence type="ECO:0000256" key="2">
    <source>
        <dbReference type="ARBA" id="ARBA00022989"/>
    </source>
</evidence>
<feature type="transmembrane region" description="Helical" evidence="4">
    <location>
        <begin position="12"/>
        <end position="32"/>
    </location>
</feature>
<dbReference type="InterPro" id="IPR052528">
    <property type="entry name" value="Sugar_transport-like"/>
</dbReference>
<evidence type="ECO:0000313" key="5">
    <source>
        <dbReference type="EMBL" id="ACE86087.1"/>
    </source>
</evidence>
<keyword evidence="3 4" id="KW-0472">Membrane</keyword>
<reference evidence="5" key="2">
    <citation type="submission" date="2008-01" db="EMBL/GenBank/DDBJ databases">
        <authorList>
            <person name="DeBoy R.T."/>
            <person name="Mongodin E.F."/>
            <person name="Fouts D.E."/>
            <person name="Tailford L.E."/>
            <person name="Daugherty S.C."/>
            <person name="Khouri H.M."/>
            <person name="Emerson J.B."/>
            <person name="Mohamoud Y."/>
            <person name="Watkins K.L."/>
            <person name="Henrissat B."/>
            <person name="Gilbert H.J."/>
            <person name="Nelson K.E."/>
        </authorList>
    </citation>
    <scope>NUCLEOTIDE SEQUENCE</scope>
    <source>
        <strain evidence="5">Ueda107</strain>
    </source>
</reference>
<dbReference type="OrthoDB" id="8699103at2"/>
<keyword evidence="6" id="KW-1185">Reference proteome</keyword>
<name>B3PJY8_CELJU</name>
<feature type="transmembrane region" description="Helical" evidence="4">
    <location>
        <begin position="250"/>
        <end position="273"/>
    </location>
</feature>
<dbReference type="Gene3D" id="1.20.1250.20">
    <property type="entry name" value="MFS general substrate transporter like domains"/>
    <property type="match status" value="2"/>
</dbReference>
<evidence type="ECO:0000256" key="1">
    <source>
        <dbReference type="ARBA" id="ARBA00022692"/>
    </source>
</evidence>
<feature type="transmembrane region" description="Helical" evidence="4">
    <location>
        <begin position="44"/>
        <end position="65"/>
    </location>
</feature>
<dbReference type="eggNOG" id="COG2814">
    <property type="taxonomic scope" value="Bacteria"/>
</dbReference>
<proteinExistence type="predicted"/>
<feature type="transmembrane region" description="Helical" evidence="4">
    <location>
        <begin position="143"/>
        <end position="174"/>
    </location>
</feature>
<dbReference type="SUPFAM" id="SSF103473">
    <property type="entry name" value="MFS general substrate transporter"/>
    <property type="match status" value="1"/>
</dbReference>
<keyword evidence="1 4" id="KW-0812">Transmembrane</keyword>
<dbReference type="AlphaFoldDB" id="B3PJY8"/>
<dbReference type="STRING" id="498211.CJA_2350"/>
<dbReference type="GO" id="GO:0022857">
    <property type="term" value="F:transmembrane transporter activity"/>
    <property type="evidence" value="ECO:0007669"/>
    <property type="project" value="InterPro"/>
</dbReference>
<dbReference type="Pfam" id="PF07690">
    <property type="entry name" value="MFS_1"/>
    <property type="match status" value="1"/>
</dbReference>
<dbReference type="PANTHER" id="PTHR23526:SF4">
    <property type="entry name" value="INTEGRAL MEMBRANE TRANSPORT PROTEIN"/>
    <property type="match status" value="1"/>
</dbReference>
<feature type="transmembrane region" description="Helical" evidence="4">
    <location>
        <begin position="285"/>
        <end position="318"/>
    </location>
</feature>
<organism evidence="5 6">
    <name type="scientific">Cellvibrio japonicus (strain Ueda107)</name>
    <name type="common">Pseudomonas fluorescens subsp. cellulosa</name>
    <dbReference type="NCBI Taxonomy" id="498211"/>
    <lineage>
        <taxon>Bacteria</taxon>
        <taxon>Pseudomonadati</taxon>
        <taxon>Pseudomonadota</taxon>
        <taxon>Gammaproteobacteria</taxon>
        <taxon>Cellvibrionales</taxon>
        <taxon>Cellvibrionaceae</taxon>
        <taxon>Cellvibrio</taxon>
    </lineage>
</organism>
<sequence>MSANFTLGRFMLLAIIGGIAIGMGRVVTTFYALDKGATDAQIGYIAVCEAIGRLLVTLPAGFIIARYGARRIYAISSLVPMLLNALMPWVNLWYTIALLRGLIALAVPFRVVSMNSAFLHYLSQVSVSRAGWYRGSQTFGMMILGPFLASVLLGSVDYLWCYALIAALFGVMVFGSGNVLPGEAGATVQPVRESSAESEALGTQLKQLWHIPVVKEGCVIEFINSAINTVFTTFIIVLAVNALSLSKNQAVSLLTLHGMAMVGASFVLGYLLNHFSLQGLQNASYVLSILGLGLLGLVSNFAGLIAGALMLACGSALVSLIKTLQLSKVSMDKGKISGVYNLFTISGSLVGALAGSILGQYQGLPCVFLMWLPILAGLLLWGICLGKRQN</sequence>
<evidence type="ECO:0000256" key="4">
    <source>
        <dbReference type="SAM" id="Phobius"/>
    </source>
</evidence>
<dbReference type="KEGG" id="cja:CJA_2350"/>
<dbReference type="PANTHER" id="PTHR23526">
    <property type="entry name" value="INTEGRAL MEMBRANE TRANSPORT PROTEIN-RELATED"/>
    <property type="match status" value="1"/>
</dbReference>
<dbReference type="HOGENOM" id="CLU_055993_0_0_6"/>
<keyword evidence="2 4" id="KW-1133">Transmembrane helix</keyword>
<dbReference type="Proteomes" id="UP000001036">
    <property type="component" value="Chromosome"/>
</dbReference>
<feature type="transmembrane region" description="Helical" evidence="4">
    <location>
        <begin position="222"/>
        <end position="243"/>
    </location>
</feature>
<protein>
    <submittedName>
        <fullName evidence="5">Tranpsorter, major facilitator family subfamily</fullName>
    </submittedName>
</protein>
<dbReference type="InterPro" id="IPR036259">
    <property type="entry name" value="MFS_trans_sf"/>
</dbReference>
<accession>B3PJY8</accession>
<dbReference type="EMBL" id="CP000934">
    <property type="protein sequence ID" value="ACE86087.1"/>
    <property type="molecule type" value="Genomic_DNA"/>
</dbReference>
<evidence type="ECO:0000256" key="3">
    <source>
        <dbReference type="ARBA" id="ARBA00023136"/>
    </source>
</evidence>